<name>W0JPA3_9EURY</name>
<feature type="compositionally biased region" description="Basic and acidic residues" evidence="3">
    <location>
        <begin position="665"/>
        <end position="674"/>
    </location>
</feature>
<feature type="compositionally biased region" description="Basic and acidic residues" evidence="3">
    <location>
        <begin position="913"/>
        <end position="927"/>
    </location>
</feature>
<dbReference type="HOGENOM" id="CLU_312524_0_0_2"/>
<feature type="compositionally biased region" description="Gly residues" evidence="3">
    <location>
        <begin position="47"/>
        <end position="89"/>
    </location>
</feature>
<feature type="compositionally biased region" description="Polar residues" evidence="3">
    <location>
        <begin position="734"/>
        <end position="758"/>
    </location>
</feature>
<protein>
    <submittedName>
        <fullName evidence="5">Fla cluster protein flaCE</fullName>
    </submittedName>
</protein>
<evidence type="ECO:0000256" key="1">
    <source>
        <dbReference type="ARBA" id="ARBA00004618"/>
    </source>
</evidence>
<feature type="compositionally biased region" description="Polar residues" evidence="3">
    <location>
        <begin position="126"/>
        <end position="137"/>
    </location>
</feature>
<comment type="subcellular location">
    <subcellularLocation>
        <location evidence="1">Archaeal flagellum</location>
    </subcellularLocation>
</comment>
<evidence type="ECO:0000313" key="5">
    <source>
        <dbReference type="EMBL" id="AHG00419.1"/>
    </source>
</evidence>
<feature type="region of interest" description="Disordered" evidence="3">
    <location>
        <begin position="627"/>
        <end position="938"/>
    </location>
</feature>
<dbReference type="PATRIC" id="fig|797299.3.peg.2617"/>
<feature type="compositionally biased region" description="Acidic residues" evidence="3">
    <location>
        <begin position="712"/>
        <end position="732"/>
    </location>
</feature>
<evidence type="ECO:0000259" key="4">
    <source>
        <dbReference type="Pfam" id="PF04659"/>
    </source>
</evidence>
<dbReference type="Proteomes" id="UP000019024">
    <property type="component" value="Chromosome"/>
</dbReference>
<feature type="compositionally biased region" description="Acidic residues" evidence="3">
    <location>
        <begin position="694"/>
        <end position="703"/>
    </location>
</feature>
<evidence type="ECO:0000313" key="6">
    <source>
        <dbReference type="Proteomes" id="UP000019024"/>
    </source>
</evidence>
<dbReference type="KEGG" id="hlr:HALLA_18065"/>
<dbReference type="eggNOG" id="arCOG02963">
    <property type="taxonomic scope" value="Archaea"/>
</dbReference>
<feature type="region of interest" description="Disordered" evidence="3">
    <location>
        <begin position="170"/>
        <end position="346"/>
    </location>
</feature>
<feature type="domain" description="Archaeal flagella protein FlaD/E" evidence="4">
    <location>
        <begin position="343"/>
        <end position="434"/>
    </location>
</feature>
<dbReference type="PANTHER" id="PTHR40698">
    <property type="entry name" value="FLAGELLA-RELATED PROTEIN E-RELATED-RELATED"/>
    <property type="match status" value="1"/>
</dbReference>
<dbReference type="RefSeq" id="WP_049953664.1">
    <property type="nucleotide sequence ID" value="NZ_CP007055.1"/>
</dbReference>
<dbReference type="PANTHER" id="PTHR40698:SF1">
    <property type="entry name" value="FLAGELLA-RELATED PROTEIN D-RELATED"/>
    <property type="match status" value="1"/>
</dbReference>
<dbReference type="EMBL" id="CP007055">
    <property type="protein sequence ID" value="AHG00419.1"/>
    <property type="molecule type" value="Genomic_DNA"/>
</dbReference>
<feature type="compositionally biased region" description="Low complexity" evidence="3">
    <location>
        <begin position="18"/>
        <end position="29"/>
    </location>
</feature>
<feature type="region of interest" description="Disordered" evidence="3">
    <location>
        <begin position="476"/>
        <end position="499"/>
    </location>
</feature>
<dbReference type="STRING" id="797299.HALLA_18065"/>
<proteinExistence type="predicted"/>
<feature type="region of interest" description="Disordered" evidence="3">
    <location>
        <begin position="1"/>
        <end position="143"/>
    </location>
</feature>
<organism evidence="5 6">
    <name type="scientific">Halostagnicola larsenii XH-48</name>
    <dbReference type="NCBI Taxonomy" id="797299"/>
    <lineage>
        <taxon>Archaea</taxon>
        <taxon>Methanobacteriati</taxon>
        <taxon>Methanobacteriota</taxon>
        <taxon>Stenosarchaea group</taxon>
        <taxon>Halobacteria</taxon>
        <taxon>Halobacteriales</taxon>
        <taxon>Natrialbaceae</taxon>
        <taxon>Halostagnicola</taxon>
    </lineage>
</organism>
<dbReference type="GO" id="GO:0097588">
    <property type="term" value="P:archaeal or bacterial-type flagellum-dependent cell motility"/>
    <property type="evidence" value="ECO:0007669"/>
    <property type="project" value="InterPro"/>
</dbReference>
<dbReference type="GeneID" id="25146306"/>
<dbReference type="GO" id="GO:0097589">
    <property type="term" value="C:archaeal-type flagellum"/>
    <property type="evidence" value="ECO:0007669"/>
    <property type="project" value="UniProtKB-SubCell"/>
</dbReference>
<accession>W0JPA3</accession>
<feature type="compositionally biased region" description="Polar residues" evidence="3">
    <location>
        <begin position="675"/>
        <end position="691"/>
    </location>
</feature>
<sequence>MFGGGNDDGSGGDDGLIGDDSLSGSSSNGLSGGSSDGGLMPNADSSGGLGDGGGMGGGDDLLGGGDDGMMGGGDGMMGGDEMMGGGDDMMGGDMSFDDMDDDGGGGGDDASSEIEARVEEMENDVGSLSSTVNTVQSENEKISESLEDIEENIRKLLEVYEMVTQGVNPFVEGDSLSDSFDDGSGGAQGTGDFGGNSLFDGDDEDEAPVDEDISAADAEDFLDEDVIADDDFGDNFDDEFDDADDTDDGFGDESGTDDAVGGDENLSFDELKDEYESGSAEWDEDGGQADDSIAAPAGADGDEGADSTTAADVFETDDSTPDQSRSTDSASADSIENAWNDGGRPYLESLPSEYDTEFLVMEWLDYLVEEVGLEGAAETVRFYGSIHWVDDPVEEYLQTMLNGFGGGPDLEDPQPNSSLGIDHRRSLWWISQVASPKKKQLTFGEWVLEEGIPADRLETELDVEEIEKRIADAEVDDDAEAESPVVEAESTDSIEADDTGTELTFVSYIGVGNDDGSSAPASNGWIVDAEPERHPVDVSSTEQSASVDDAEPSIDLAERPATESSEGAESIDEAVVADDGVPADDTVAAAGTVTADDTVADDTVADGDTADAEIVTGDDVAAVAGTAATDEAESGDDVQTAAVGEAETLAASEPAPGETAPDHSSAADRTETDSRSTTQALEWQEGDSTVADSDGVDDGESTDDASIVADPVEPEPAETDAEPTPEEFDWDVTDSANADTSTGETEPAQQDAEWTQADTGPGSDEAAAFDASEDDAEDVSEPNADAVEDETDAPKDDADVPEDDADTPEDDEMDWLDDSDDGDDDPDELWDSSASDSAGENAIWDQAGNSGGQDDGFWAPSDGSGNAPEASDSEGEPRAGNTSDATPQGVDTDGGQTMWDESAESSTTADASWETHRDVMGEERDGVVDEETTEAADE</sequence>
<feature type="region of interest" description="Disordered" evidence="3">
    <location>
        <begin position="531"/>
        <end position="583"/>
    </location>
</feature>
<feature type="compositionally biased region" description="Acidic residues" evidence="3">
    <location>
        <begin position="200"/>
        <end position="256"/>
    </location>
</feature>
<feature type="compositionally biased region" description="Acidic residues" evidence="3">
    <location>
        <begin position="928"/>
        <end position="938"/>
    </location>
</feature>
<feature type="compositionally biased region" description="Acidic residues" evidence="3">
    <location>
        <begin position="489"/>
        <end position="499"/>
    </location>
</feature>
<dbReference type="InterPro" id="IPR009205">
    <property type="entry name" value="FlaC_arc"/>
</dbReference>
<keyword evidence="2" id="KW-0974">Archaeal flagellum</keyword>
<dbReference type="InterPro" id="IPR006752">
    <property type="entry name" value="Arch_fla_DE"/>
</dbReference>
<dbReference type="AlphaFoldDB" id="W0JPA3"/>
<dbReference type="Pfam" id="PF04659">
    <property type="entry name" value="Arch_fla_DE"/>
    <property type="match status" value="1"/>
</dbReference>
<keyword evidence="6" id="KW-1185">Reference proteome</keyword>
<reference evidence="5 6" key="1">
    <citation type="submission" date="2014-01" db="EMBL/GenBank/DDBJ databases">
        <authorList>
            <consortium name="DOE Joint Genome Institute"/>
            <person name="Anderson I."/>
            <person name="Huntemann M."/>
            <person name="Han J."/>
            <person name="Chen A."/>
            <person name="Kyrpides N."/>
            <person name="Mavromatis K."/>
            <person name="Markowitz V."/>
            <person name="Palaniappan K."/>
            <person name="Ivanova N."/>
            <person name="Schaumberg A."/>
            <person name="Pati A."/>
            <person name="Liolios K."/>
            <person name="Nordberg H.P."/>
            <person name="Cantor M.N."/>
            <person name="Hua S.X."/>
            <person name="Woyke T."/>
        </authorList>
    </citation>
    <scope>NUCLEOTIDE SEQUENCE [LARGE SCALE GENOMIC DNA]</scope>
    <source>
        <strain evidence="5 6">XH-48</strain>
    </source>
</reference>
<feature type="compositionally biased region" description="Acidic residues" evidence="3">
    <location>
        <begin position="771"/>
        <end position="791"/>
    </location>
</feature>
<feature type="compositionally biased region" description="Gly residues" evidence="3">
    <location>
        <begin position="183"/>
        <end position="194"/>
    </location>
</feature>
<evidence type="ECO:0000256" key="2">
    <source>
        <dbReference type="ARBA" id="ARBA00022440"/>
    </source>
</evidence>
<dbReference type="Pfam" id="PF05377">
    <property type="entry name" value="FlaC_arch"/>
    <property type="match status" value="1"/>
</dbReference>
<gene>
    <name evidence="5" type="ORF">HALLA_18065</name>
</gene>
<feature type="compositionally biased region" description="Acidic residues" evidence="3">
    <location>
        <begin position="799"/>
        <end position="830"/>
    </location>
</feature>
<feature type="compositionally biased region" description="Gly residues" evidence="3">
    <location>
        <begin position="1"/>
        <end position="15"/>
    </location>
</feature>
<evidence type="ECO:0000256" key="3">
    <source>
        <dbReference type="SAM" id="MobiDB-lite"/>
    </source>
</evidence>
<dbReference type="InterPro" id="IPR052494">
    <property type="entry name" value="Flagella_assembly_related"/>
</dbReference>
<feature type="compositionally biased region" description="Polar residues" evidence="3">
    <location>
        <begin position="321"/>
        <end position="334"/>
    </location>
</feature>